<proteinExistence type="inferred from homology"/>
<comment type="subcellular location">
    <subcellularLocation>
        <location evidence="7">Cytoplasm</location>
    </subcellularLocation>
</comment>
<dbReference type="HOGENOM" id="CLU_027272_2_3_7"/>
<dbReference type="GO" id="GO:0042450">
    <property type="term" value="P:L-arginine biosynthetic process via ornithine"/>
    <property type="evidence" value="ECO:0007669"/>
    <property type="project" value="UniProtKB-UniRule"/>
</dbReference>
<organism evidence="10 11">
    <name type="scientific">Desulforapulum autotrophicum (strain ATCC 43914 / DSM 3382 / VKM B-1955 / HRM2)</name>
    <name type="common">Desulfobacterium autotrophicum</name>
    <dbReference type="NCBI Taxonomy" id="177437"/>
    <lineage>
        <taxon>Bacteria</taxon>
        <taxon>Pseudomonadati</taxon>
        <taxon>Thermodesulfobacteriota</taxon>
        <taxon>Desulfobacteria</taxon>
        <taxon>Desulfobacterales</taxon>
        <taxon>Desulfobacteraceae</taxon>
        <taxon>Desulforapulum</taxon>
    </lineage>
</organism>
<keyword evidence="4 7" id="KW-0055">Arginine biosynthesis</keyword>
<dbReference type="KEGG" id="dat:HRM2_27540"/>
<sequence length="498" mass="55592">MSTPRRMLKGLSVSTPFGCESERLPMTGERCDMGKKPWSGRFSQDTDAMVERFTSSIDVDKALYAYDIEGSIAHLTMLAHVGIITQDEAAALRTGLGRVKAKIAGDDFEFSDALEDIHMHVESALGDEAGDVARKLHTGRSRNDQVALDIRMYLKAEIKGIIARLFALQRVLVKMADQYKRVVMPGYTHLQRAQPVLFAHHLMAYYEMFKRDQERMADCLKRTDVMPLGAAALAGTTFPLEREYTRQLLGFAKVSDNSMDSVSDRDFAMEFISAASIAMIHLSRFSEELVLWSSSEFAFITISDAFTTGSSIMPQKKNPDVAELVRGKTARVVGNLMAIITLMKSLPLAYNRDMQEDKEPLFDTVNTVKACLDVYTRMLPNIKVNKETMLAASEKGFLNATDLADYLVLKGVPFRQAHSISGKAVAFALEHSKELHHLTVQEFKTFSEVIEPDIFEYLSIEHMISRRGTHGGTGYDNVLKAIDRATRDLDEQTAGTEG</sequence>
<dbReference type="AlphaFoldDB" id="C0QIA8"/>
<keyword evidence="5 7" id="KW-0028">Amino-acid biosynthesis</keyword>
<dbReference type="PANTHER" id="PTHR43814">
    <property type="entry name" value="ARGININOSUCCINATE LYASE"/>
    <property type="match status" value="1"/>
</dbReference>
<feature type="domain" description="Argininosuccinate lyase C-terminal" evidence="9">
    <location>
        <begin position="397"/>
        <end position="464"/>
    </location>
</feature>
<dbReference type="PRINTS" id="PR00149">
    <property type="entry name" value="FUMRATELYASE"/>
</dbReference>
<dbReference type="PRINTS" id="PR00145">
    <property type="entry name" value="ARGSUCLYASE"/>
</dbReference>
<dbReference type="Pfam" id="PF14698">
    <property type="entry name" value="ASL_C2"/>
    <property type="match status" value="1"/>
</dbReference>
<dbReference type="eggNOG" id="COG0165">
    <property type="taxonomic scope" value="Bacteria"/>
</dbReference>
<gene>
    <name evidence="10" type="primary">argH2</name>
    <name evidence="7" type="synonym">argH</name>
    <name evidence="10" type="ordered locus">HRM2_27540</name>
</gene>
<dbReference type="SUPFAM" id="SSF48557">
    <property type="entry name" value="L-aspartase-like"/>
    <property type="match status" value="1"/>
</dbReference>
<dbReference type="PANTHER" id="PTHR43814:SF1">
    <property type="entry name" value="ARGININOSUCCINATE LYASE"/>
    <property type="match status" value="1"/>
</dbReference>
<dbReference type="NCBIfam" id="TIGR00838">
    <property type="entry name" value="argH"/>
    <property type="match status" value="1"/>
</dbReference>
<dbReference type="Proteomes" id="UP000000442">
    <property type="component" value="Chromosome"/>
</dbReference>
<feature type="domain" description="Fumarate lyase N-terminal" evidence="8">
    <location>
        <begin position="40"/>
        <end position="334"/>
    </location>
</feature>
<name>C0QIA8_DESAH</name>
<dbReference type="InterPro" id="IPR000362">
    <property type="entry name" value="Fumarate_lyase_fam"/>
</dbReference>
<evidence type="ECO:0000256" key="1">
    <source>
        <dbReference type="ARBA" id="ARBA00000985"/>
    </source>
</evidence>
<comment type="catalytic activity">
    <reaction evidence="1 7">
        <text>2-(N(omega)-L-arginino)succinate = fumarate + L-arginine</text>
        <dbReference type="Rhea" id="RHEA:24020"/>
        <dbReference type="ChEBI" id="CHEBI:29806"/>
        <dbReference type="ChEBI" id="CHEBI:32682"/>
        <dbReference type="ChEBI" id="CHEBI:57472"/>
        <dbReference type="EC" id="4.3.2.1"/>
    </reaction>
</comment>
<comment type="similarity">
    <text evidence="7">Belongs to the lyase 1 family. Argininosuccinate lyase subfamily.</text>
</comment>
<dbReference type="Gene3D" id="1.10.40.30">
    <property type="entry name" value="Fumarase/aspartase (C-terminal domain)"/>
    <property type="match status" value="1"/>
</dbReference>
<dbReference type="EC" id="4.3.2.1" evidence="3 7"/>
<evidence type="ECO:0000256" key="7">
    <source>
        <dbReference type="HAMAP-Rule" id="MF_00006"/>
    </source>
</evidence>
<dbReference type="InterPro" id="IPR020557">
    <property type="entry name" value="Fumarate_lyase_CS"/>
</dbReference>
<dbReference type="EMBL" id="CP001087">
    <property type="protein sequence ID" value="ACN15844.1"/>
    <property type="molecule type" value="Genomic_DNA"/>
</dbReference>
<dbReference type="InterPro" id="IPR009049">
    <property type="entry name" value="Argininosuccinate_lyase"/>
</dbReference>
<dbReference type="Pfam" id="PF00206">
    <property type="entry name" value="Lyase_1"/>
    <property type="match status" value="1"/>
</dbReference>
<dbReference type="HAMAP" id="MF_00006">
    <property type="entry name" value="Arg_succ_lyase"/>
    <property type="match status" value="1"/>
</dbReference>
<dbReference type="PROSITE" id="PS00163">
    <property type="entry name" value="FUMARATE_LYASES"/>
    <property type="match status" value="1"/>
</dbReference>
<keyword evidence="11" id="KW-1185">Reference proteome</keyword>
<dbReference type="UniPathway" id="UPA00068">
    <property type="reaction ID" value="UER00114"/>
</dbReference>
<dbReference type="FunFam" id="1.20.200.10:FF:000015">
    <property type="entry name" value="argininosuccinate lyase isoform X2"/>
    <property type="match status" value="1"/>
</dbReference>
<dbReference type="GO" id="GO:0005829">
    <property type="term" value="C:cytosol"/>
    <property type="evidence" value="ECO:0007669"/>
    <property type="project" value="TreeGrafter"/>
</dbReference>
<dbReference type="GO" id="GO:0004056">
    <property type="term" value="F:argininosuccinate lyase activity"/>
    <property type="evidence" value="ECO:0007669"/>
    <property type="project" value="UniProtKB-UniRule"/>
</dbReference>
<evidence type="ECO:0000313" key="11">
    <source>
        <dbReference type="Proteomes" id="UP000000442"/>
    </source>
</evidence>
<dbReference type="STRING" id="177437.HRM2_27540"/>
<dbReference type="InterPro" id="IPR029419">
    <property type="entry name" value="Arg_succ_lyase_C"/>
</dbReference>
<evidence type="ECO:0000256" key="6">
    <source>
        <dbReference type="ARBA" id="ARBA00023239"/>
    </source>
</evidence>
<dbReference type="InterPro" id="IPR022761">
    <property type="entry name" value="Fumarate_lyase_N"/>
</dbReference>
<evidence type="ECO:0000256" key="4">
    <source>
        <dbReference type="ARBA" id="ARBA00022571"/>
    </source>
</evidence>
<evidence type="ECO:0000259" key="8">
    <source>
        <dbReference type="Pfam" id="PF00206"/>
    </source>
</evidence>
<dbReference type="InterPro" id="IPR024083">
    <property type="entry name" value="Fumarase/histidase_N"/>
</dbReference>
<dbReference type="FunFam" id="1.10.40.30:FF:000001">
    <property type="entry name" value="Argininosuccinate lyase"/>
    <property type="match status" value="1"/>
</dbReference>
<dbReference type="Gene3D" id="1.10.275.10">
    <property type="entry name" value="Fumarase/aspartase (N-terminal domain)"/>
    <property type="match status" value="1"/>
</dbReference>
<dbReference type="CDD" id="cd01359">
    <property type="entry name" value="Argininosuccinate_lyase"/>
    <property type="match status" value="1"/>
</dbReference>
<evidence type="ECO:0000313" key="10">
    <source>
        <dbReference type="EMBL" id="ACN15844.1"/>
    </source>
</evidence>
<accession>C0QIA8</accession>
<reference evidence="10 11" key="1">
    <citation type="journal article" date="2009" name="Environ. Microbiol.">
        <title>Genome sequence of Desulfobacterium autotrophicum HRM2, a marine sulfate reducer oxidizing organic carbon completely to carbon dioxide.</title>
        <authorList>
            <person name="Strittmatter A.W."/>
            <person name="Liesegang H."/>
            <person name="Rabus R."/>
            <person name="Decker I."/>
            <person name="Amann J."/>
            <person name="Andres S."/>
            <person name="Henne A."/>
            <person name="Fricke W.F."/>
            <person name="Martinez-Arias R."/>
            <person name="Bartels D."/>
            <person name="Goesmann A."/>
            <person name="Krause L."/>
            <person name="Puehler A."/>
            <person name="Klenk H.P."/>
            <person name="Richter M."/>
            <person name="Schuler M."/>
            <person name="Gloeckner F.O."/>
            <person name="Meyerdierks A."/>
            <person name="Gottschalk G."/>
            <person name="Amann R."/>
        </authorList>
    </citation>
    <scope>NUCLEOTIDE SEQUENCE [LARGE SCALE GENOMIC DNA]</scope>
    <source>
        <strain evidence="11">ATCC 43914 / DSM 3382 / HRM2</strain>
    </source>
</reference>
<dbReference type="InterPro" id="IPR008948">
    <property type="entry name" value="L-Aspartase-like"/>
</dbReference>
<comment type="pathway">
    <text evidence="2 7">Amino-acid biosynthesis; L-arginine biosynthesis; L-arginine from L-ornithine and carbamoyl phosphate: step 3/3.</text>
</comment>
<evidence type="ECO:0000256" key="2">
    <source>
        <dbReference type="ARBA" id="ARBA00004941"/>
    </source>
</evidence>
<evidence type="ECO:0000259" key="9">
    <source>
        <dbReference type="Pfam" id="PF14698"/>
    </source>
</evidence>
<protein>
    <recommendedName>
        <fullName evidence="3 7">Argininosuccinate lyase</fullName>
        <shortName evidence="7">ASAL</shortName>
        <ecNumber evidence="3 7">4.3.2.1</ecNumber>
    </recommendedName>
    <alternativeName>
        <fullName evidence="7">Arginosuccinase</fullName>
    </alternativeName>
</protein>
<keyword evidence="7" id="KW-0963">Cytoplasm</keyword>
<keyword evidence="6 7" id="KW-0456">Lyase</keyword>
<evidence type="ECO:0000256" key="3">
    <source>
        <dbReference type="ARBA" id="ARBA00012338"/>
    </source>
</evidence>
<evidence type="ECO:0000256" key="5">
    <source>
        <dbReference type="ARBA" id="ARBA00022605"/>
    </source>
</evidence>
<dbReference type="Gene3D" id="1.20.200.10">
    <property type="entry name" value="Fumarase/aspartase (Central domain)"/>
    <property type="match status" value="1"/>
</dbReference>